<gene>
    <name evidence="7" type="ORF">J2X09_003091</name>
</gene>
<organism evidence="7 8">
    <name type="scientific">Hydrogenophaga laconesensis</name>
    <dbReference type="NCBI Taxonomy" id="1805971"/>
    <lineage>
        <taxon>Bacteria</taxon>
        <taxon>Pseudomonadati</taxon>
        <taxon>Pseudomonadota</taxon>
        <taxon>Betaproteobacteria</taxon>
        <taxon>Burkholderiales</taxon>
        <taxon>Comamonadaceae</taxon>
        <taxon>Hydrogenophaga</taxon>
    </lineage>
</organism>
<feature type="transmembrane region" description="Helical" evidence="6">
    <location>
        <begin position="137"/>
        <end position="154"/>
    </location>
</feature>
<feature type="transmembrane region" description="Helical" evidence="6">
    <location>
        <begin position="186"/>
        <end position="206"/>
    </location>
</feature>
<evidence type="ECO:0000256" key="3">
    <source>
        <dbReference type="ARBA" id="ARBA00022692"/>
    </source>
</evidence>
<name>A0ABU1VCY6_9BURK</name>
<dbReference type="InterPro" id="IPR001851">
    <property type="entry name" value="ABC_transp_permease"/>
</dbReference>
<feature type="transmembrane region" description="Helical" evidence="6">
    <location>
        <begin position="236"/>
        <end position="257"/>
    </location>
</feature>
<keyword evidence="3 6" id="KW-0812">Transmembrane</keyword>
<dbReference type="InterPro" id="IPR043428">
    <property type="entry name" value="LivM-like"/>
</dbReference>
<keyword evidence="5 6" id="KW-0472">Membrane</keyword>
<dbReference type="Proteomes" id="UP001265550">
    <property type="component" value="Unassembled WGS sequence"/>
</dbReference>
<dbReference type="EMBL" id="JAVDWE010000008">
    <property type="protein sequence ID" value="MDR7095343.1"/>
    <property type="molecule type" value="Genomic_DNA"/>
</dbReference>
<comment type="caution">
    <text evidence="7">The sequence shown here is derived from an EMBL/GenBank/DDBJ whole genome shotgun (WGS) entry which is preliminary data.</text>
</comment>
<feature type="transmembrane region" description="Helical" evidence="6">
    <location>
        <begin position="51"/>
        <end position="71"/>
    </location>
</feature>
<keyword evidence="8" id="KW-1185">Reference proteome</keyword>
<evidence type="ECO:0000256" key="1">
    <source>
        <dbReference type="ARBA" id="ARBA00004651"/>
    </source>
</evidence>
<comment type="subcellular location">
    <subcellularLocation>
        <location evidence="1">Cell membrane</location>
        <topology evidence="1">Multi-pass membrane protein</topology>
    </subcellularLocation>
</comment>
<dbReference type="CDD" id="cd06581">
    <property type="entry name" value="TM_PBP1_LivM_like"/>
    <property type="match status" value="1"/>
</dbReference>
<sequence>MSDPRLSSPAERLALPSSSKETSRQQAWAVKAVLCLAALLIYPWLATPFFVFQIGAQTLVLGTIALSLTFLAGYGGMVSLSQMTVAGVAAYTVAIVGSSSVTEISLGWAPWLTVTLALVTSTLMALLIGALSIRTEGIRTIMISLAIGVAFFYLTQQNHALFNGFQGFSTVTPPMVLGLDASQPRVFYHLALAVALLAVLGVIYIVRSPFGVGLQGVRDNPRRMASLGFNVTAHRLLAHAIAGLIAGAGGVLFVYYNQRVSPDSISTGALINVLVIAVLGGMRHPVGPYIGAALFVLLGNFAIDFVDRERFNLLIGAVFLLIVLFSPDGLLGLWERLRNALRPVAQRGQGPGASR</sequence>
<feature type="transmembrane region" description="Helical" evidence="6">
    <location>
        <begin position="313"/>
        <end position="334"/>
    </location>
</feature>
<evidence type="ECO:0000256" key="6">
    <source>
        <dbReference type="SAM" id="Phobius"/>
    </source>
</evidence>
<keyword evidence="2" id="KW-1003">Cell membrane</keyword>
<evidence type="ECO:0000313" key="8">
    <source>
        <dbReference type="Proteomes" id="UP001265550"/>
    </source>
</evidence>
<feature type="transmembrane region" description="Helical" evidence="6">
    <location>
        <begin position="288"/>
        <end position="306"/>
    </location>
</feature>
<feature type="transmembrane region" description="Helical" evidence="6">
    <location>
        <begin position="28"/>
        <end position="45"/>
    </location>
</feature>
<dbReference type="Pfam" id="PF02653">
    <property type="entry name" value="BPD_transp_2"/>
    <property type="match status" value="1"/>
</dbReference>
<evidence type="ECO:0000256" key="4">
    <source>
        <dbReference type="ARBA" id="ARBA00022989"/>
    </source>
</evidence>
<evidence type="ECO:0000313" key="7">
    <source>
        <dbReference type="EMBL" id="MDR7095343.1"/>
    </source>
</evidence>
<evidence type="ECO:0000256" key="2">
    <source>
        <dbReference type="ARBA" id="ARBA00022475"/>
    </source>
</evidence>
<protein>
    <submittedName>
        <fullName evidence="7">Branched-chain amino acid transport system permease protein</fullName>
    </submittedName>
</protein>
<feature type="transmembrane region" description="Helical" evidence="6">
    <location>
        <begin position="264"/>
        <end position="282"/>
    </location>
</feature>
<reference evidence="7 8" key="1">
    <citation type="submission" date="2023-07" db="EMBL/GenBank/DDBJ databases">
        <title>Sorghum-associated microbial communities from plants grown in Nebraska, USA.</title>
        <authorList>
            <person name="Schachtman D."/>
        </authorList>
    </citation>
    <scope>NUCLEOTIDE SEQUENCE [LARGE SCALE GENOMIC DNA]</scope>
    <source>
        <strain evidence="7 8">BE240</strain>
    </source>
</reference>
<dbReference type="RefSeq" id="WP_204734278.1">
    <property type="nucleotide sequence ID" value="NZ_JAVDWE010000008.1"/>
</dbReference>
<dbReference type="PANTHER" id="PTHR30482:SF17">
    <property type="entry name" value="ABC TRANSPORTER ATP-BINDING PROTEIN"/>
    <property type="match status" value="1"/>
</dbReference>
<feature type="transmembrane region" description="Helical" evidence="6">
    <location>
        <begin position="108"/>
        <end position="130"/>
    </location>
</feature>
<proteinExistence type="predicted"/>
<evidence type="ECO:0000256" key="5">
    <source>
        <dbReference type="ARBA" id="ARBA00023136"/>
    </source>
</evidence>
<keyword evidence="4 6" id="KW-1133">Transmembrane helix</keyword>
<accession>A0ABU1VCY6</accession>
<dbReference type="PANTHER" id="PTHR30482">
    <property type="entry name" value="HIGH-AFFINITY BRANCHED-CHAIN AMINO ACID TRANSPORT SYSTEM PERMEASE"/>
    <property type="match status" value="1"/>
</dbReference>
<feature type="transmembrane region" description="Helical" evidence="6">
    <location>
        <begin position="83"/>
        <end position="102"/>
    </location>
</feature>